<evidence type="ECO:0000256" key="3">
    <source>
        <dbReference type="PROSITE-ProRule" id="PRU01091"/>
    </source>
</evidence>
<feature type="modified residue" description="4-aspartylphosphate" evidence="2">
    <location>
        <position position="53"/>
    </location>
</feature>
<gene>
    <name evidence="6" type="ORF">HLB44_10610</name>
</gene>
<dbReference type="Proteomes" id="UP000737171">
    <property type="component" value="Unassembled WGS sequence"/>
</dbReference>
<dbReference type="InterPro" id="IPR011006">
    <property type="entry name" value="CheY-like_superfamily"/>
</dbReference>
<keyword evidence="7" id="KW-1185">Reference proteome</keyword>
<dbReference type="RefSeq" id="WP_173122550.1">
    <property type="nucleotide sequence ID" value="NZ_JABRWJ010000003.1"/>
</dbReference>
<dbReference type="InterPro" id="IPR001789">
    <property type="entry name" value="Sig_transdc_resp-reg_receiver"/>
</dbReference>
<dbReference type="InterPro" id="IPR036388">
    <property type="entry name" value="WH-like_DNA-bd_sf"/>
</dbReference>
<dbReference type="SMART" id="SM00448">
    <property type="entry name" value="REC"/>
    <property type="match status" value="1"/>
</dbReference>
<evidence type="ECO:0000313" key="6">
    <source>
        <dbReference type="EMBL" id="NRF67436.1"/>
    </source>
</evidence>
<dbReference type="Pfam" id="PF00486">
    <property type="entry name" value="Trans_reg_C"/>
    <property type="match status" value="1"/>
</dbReference>
<sequence length="230" mass="25030">MTLKVLLAEDDAALRATLRDALALEGYEVLTAASVSEGLALLAHAEPDLLLLDLGLPDGDGSALLAALRRRRNAPALVISARQADGLKIALLDAGADDYLTKPFGIGELLARMRVALRHRGTAMAASITNYVHGDLEIDLPNHRVLLRGAPVHLTPTEYKLLARLVRQAGQVVTHRQLLVDVWGAEYIGHTHYLRLYMGQLRAKLEAEPAEPQHLLTEPGIGYRLAEPQD</sequence>
<reference evidence="6 7" key="1">
    <citation type="submission" date="2020-05" db="EMBL/GenBank/DDBJ databases">
        <title>Aquincola sp. isolate from soil.</title>
        <authorList>
            <person name="Han J."/>
            <person name="Kim D.-U."/>
        </authorList>
    </citation>
    <scope>NUCLEOTIDE SEQUENCE [LARGE SCALE GENOMIC DNA]</scope>
    <source>
        <strain evidence="6 7">S2</strain>
    </source>
</reference>
<dbReference type="SMART" id="SM00862">
    <property type="entry name" value="Trans_reg_C"/>
    <property type="match status" value="1"/>
</dbReference>
<feature type="DNA-binding region" description="OmpR/PhoB-type" evidence="3">
    <location>
        <begin position="128"/>
        <end position="227"/>
    </location>
</feature>
<protein>
    <submittedName>
        <fullName evidence="6">Response regulator</fullName>
    </submittedName>
</protein>
<feature type="domain" description="Response regulatory" evidence="4">
    <location>
        <begin position="4"/>
        <end position="117"/>
    </location>
</feature>
<evidence type="ECO:0000259" key="5">
    <source>
        <dbReference type="PROSITE" id="PS51755"/>
    </source>
</evidence>
<evidence type="ECO:0000259" key="4">
    <source>
        <dbReference type="PROSITE" id="PS50110"/>
    </source>
</evidence>
<name>A0ABX2EFR4_9BURK</name>
<comment type="caution">
    <text evidence="6">The sequence shown here is derived from an EMBL/GenBank/DDBJ whole genome shotgun (WGS) entry which is preliminary data.</text>
</comment>
<proteinExistence type="predicted"/>
<dbReference type="CDD" id="cd00383">
    <property type="entry name" value="trans_reg_C"/>
    <property type="match status" value="1"/>
</dbReference>
<evidence type="ECO:0000313" key="7">
    <source>
        <dbReference type="Proteomes" id="UP000737171"/>
    </source>
</evidence>
<keyword evidence="1 3" id="KW-0238">DNA-binding</keyword>
<dbReference type="EMBL" id="JABRWJ010000003">
    <property type="protein sequence ID" value="NRF67436.1"/>
    <property type="molecule type" value="Genomic_DNA"/>
</dbReference>
<dbReference type="PANTHER" id="PTHR48111:SF50">
    <property type="entry name" value="KDP OPERON TRANSCRIPTIONAL REGULATORY PROTEIN KDPE"/>
    <property type="match status" value="1"/>
</dbReference>
<dbReference type="PROSITE" id="PS50110">
    <property type="entry name" value="RESPONSE_REGULATORY"/>
    <property type="match status" value="1"/>
</dbReference>
<accession>A0ABX2EFR4</accession>
<dbReference type="InterPro" id="IPR039420">
    <property type="entry name" value="WalR-like"/>
</dbReference>
<evidence type="ECO:0000256" key="1">
    <source>
        <dbReference type="ARBA" id="ARBA00023125"/>
    </source>
</evidence>
<evidence type="ECO:0000256" key="2">
    <source>
        <dbReference type="PROSITE-ProRule" id="PRU00169"/>
    </source>
</evidence>
<dbReference type="Gene3D" id="3.40.50.2300">
    <property type="match status" value="1"/>
</dbReference>
<keyword evidence="2" id="KW-0597">Phosphoprotein</keyword>
<dbReference type="InterPro" id="IPR001867">
    <property type="entry name" value="OmpR/PhoB-type_DNA-bd"/>
</dbReference>
<feature type="domain" description="OmpR/PhoB-type" evidence="5">
    <location>
        <begin position="128"/>
        <end position="227"/>
    </location>
</feature>
<dbReference type="SUPFAM" id="SSF52172">
    <property type="entry name" value="CheY-like"/>
    <property type="match status" value="1"/>
</dbReference>
<organism evidence="6 7">
    <name type="scientific">Pseudaquabacterium terrae</name>
    <dbReference type="NCBI Taxonomy" id="2732868"/>
    <lineage>
        <taxon>Bacteria</taxon>
        <taxon>Pseudomonadati</taxon>
        <taxon>Pseudomonadota</taxon>
        <taxon>Betaproteobacteria</taxon>
        <taxon>Burkholderiales</taxon>
        <taxon>Sphaerotilaceae</taxon>
        <taxon>Pseudaquabacterium</taxon>
    </lineage>
</organism>
<dbReference type="Gene3D" id="6.10.250.690">
    <property type="match status" value="1"/>
</dbReference>
<dbReference type="PROSITE" id="PS51755">
    <property type="entry name" value="OMPR_PHOB"/>
    <property type="match status" value="1"/>
</dbReference>
<dbReference type="PANTHER" id="PTHR48111">
    <property type="entry name" value="REGULATOR OF RPOS"/>
    <property type="match status" value="1"/>
</dbReference>
<dbReference type="Gene3D" id="1.10.10.10">
    <property type="entry name" value="Winged helix-like DNA-binding domain superfamily/Winged helix DNA-binding domain"/>
    <property type="match status" value="1"/>
</dbReference>
<dbReference type="Pfam" id="PF00072">
    <property type="entry name" value="Response_reg"/>
    <property type="match status" value="1"/>
</dbReference>